<dbReference type="RefSeq" id="WP_228854566.1">
    <property type="nucleotide sequence ID" value="NZ_AP024086.1"/>
</dbReference>
<proteinExistence type="predicted"/>
<name>A0A8D5JI23_9BACT</name>
<dbReference type="KEGG" id="dbk:DGMP_28720"/>
<dbReference type="Proteomes" id="UP000826725">
    <property type="component" value="Chromosome"/>
</dbReference>
<dbReference type="AlphaFoldDB" id="A0A8D5JI23"/>
<dbReference type="InterPro" id="IPR050126">
    <property type="entry name" value="Ap4A_hydrolase"/>
</dbReference>
<dbReference type="PANTHER" id="PTHR42850:SF2">
    <property type="entry name" value="BLL5683 PROTEIN"/>
    <property type="match status" value="1"/>
</dbReference>
<dbReference type="GO" id="GO:0016791">
    <property type="term" value="F:phosphatase activity"/>
    <property type="evidence" value="ECO:0007669"/>
    <property type="project" value="TreeGrafter"/>
</dbReference>
<gene>
    <name evidence="2" type="ORF">DGMP_28720</name>
</gene>
<dbReference type="PANTHER" id="PTHR42850">
    <property type="entry name" value="METALLOPHOSPHOESTERASE"/>
    <property type="match status" value="1"/>
</dbReference>
<organism evidence="2 3">
    <name type="scientific">Desulfomarina profundi</name>
    <dbReference type="NCBI Taxonomy" id="2772557"/>
    <lineage>
        <taxon>Bacteria</taxon>
        <taxon>Pseudomonadati</taxon>
        <taxon>Thermodesulfobacteriota</taxon>
        <taxon>Desulfobulbia</taxon>
        <taxon>Desulfobulbales</taxon>
        <taxon>Desulfobulbaceae</taxon>
        <taxon>Desulfomarina</taxon>
    </lineage>
</organism>
<dbReference type="CDD" id="cd00838">
    <property type="entry name" value="MPP_superfamily"/>
    <property type="match status" value="1"/>
</dbReference>
<dbReference type="InterPro" id="IPR024654">
    <property type="entry name" value="Calcineurin-like_PHP_lpxH"/>
</dbReference>
<keyword evidence="3" id="KW-1185">Reference proteome</keyword>
<dbReference type="EMBL" id="AP024086">
    <property type="protein sequence ID" value="BCL62179.1"/>
    <property type="molecule type" value="Genomic_DNA"/>
</dbReference>
<dbReference type="GO" id="GO:0005737">
    <property type="term" value="C:cytoplasm"/>
    <property type="evidence" value="ECO:0007669"/>
    <property type="project" value="TreeGrafter"/>
</dbReference>
<evidence type="ECO:0000313" key="3">
    <source>
        <dbReference type="Proteomes" id="UP000826725"/>
    </source>
</evidence>
<accession>A0A8D5JI23</accession>
<dbReference type="InterPro" id="IPR011152">
    <property type="entry name" value="Pesterase_MJ0912"/>
</dbReference>
<feature type="domain" description="Calcineurin-like phosphoesterase" evidence="1">
    <location>
        <begin position="1"/>
        <end position="207"/>
    </location>
</feature>
<protein>
    <submittedName>
        <fullName evidence="2">Metallophosphatase family protein</fullName>
    </submittedName>
</protein>
<sequence length="246" mass="27823">MRLMIFSDIHGNLEALQSVLDDAAKRNVHRSICLGDLVGYGPYPNECIRLVRGLKNCRVLAGNHDLAALWETSPYGMSSVAKEVILWTMEQLSEENKKYLAALPDRLDLADMTFVHANPYNPRGWRYVMDRKYALRSFGATSCRLLYIGHSHQPLVITRKHLLAVTLQTVPGNMQFELADSRRCIINCGSVGQPRDGDPRSCYLIYDSREEKLEFYRVAYDVEKTVQADLDAGLPSVLGRRLCKGT</sequence>
<dbReference type="Pfam" id="PF12850">
    <property type="entry name" value="Metallophos_2"/>
    <property type="match status" value="1"/>
</dbReference>
<reference evidence="2" key="1">
    <citation type="submission" date="2020-09" db="EMBL/GenBank/DDBJ databases">
        <title>Desulfogranum mesoprofundum gen. nov., sp. nov., a novel mesophilic, sulfate-reducing chemolithoautotroph isolated from a deep-sea hydrothermal vent chimney in the Suiyo Seamount.</title>
        <authorList>
            <person name="Hashimoto Y."/>
            <person name="Nakagawa S."/>
        </authorList>
    </citation>
    <scope>NUCLEOTIDE SEQUENCE</scope>
    <source>
        <strain evidence="2">KT2</strain>
    </source>
</reference>
<evidence type="ECO:0000259" key="1">
    <source>
        <dbReference type="Pfam" id="PF12850"/>
    </source>
</evidence>
<evidence type="ECO:0000313" key="2">
    <source>
        <dbReference type="EMBL" id="BCL62179.1"/>
    </source>
</evidence>
<dbReference type="PIRSF" id="PIRSF000883">
    <property type="entry name" value="Pesterase_MJ0912"/>
    <property type="match status" value="1"/>
</dbReference>